<dbReference type="SMART" id="SM00886">
    <property type="entry name" value="Dabb"/>
    <property type="match status" value="1"/>
</dbReference>
<name>A0A9W9RR04_PENBR</name>
<evidence type="ECO:0000259" key="2">
    <source>
        <dbReference type="PROSITE" id="PS51502"/>
    </source>
</evidence>
<dbReference type="PANTHER" id="PTHR33178">
    <property type="match status" value="1"/>
</dbReference>
<dbReference type="AlphaFoldDB" id="A0A9W9RR04"/>
<gene>
    <name evidence="3" type="ORF">N7541_003032</name>
</gene>
<dbReference type="InterPro" id="IPR011008">
    <property type="entry name" value="Dimeric_a/b-barrel"/>
</dbReference>
<comment type="subunit">
    <text evidence="1">Homodimer.</text>
</comment>
<proteinExistence type="predicted"/>
<reference evidence="3" key="2">
    <citation type="journal article" date="2023" name="IMA Fungus">
        <title>Comparative genomic study of the Penicillium genus elucidates a diverse pangenome and 15 lateral gene transfer events.</title>
        <authorList>
            <person name="Petersen C."/>
            <person name="Sorensen T."/>
            <person name="Nielsen M.R."/>
            <person name="Sondergaard T.E."/>
            <person name="Sorensen J.L."/>
            <person name="Fitzpatrick D.A."/>
            <person name="Frisvad J.C."/>
            <person name="Nielsen K.L."/>
        </authorList>
    </citation>
    <scope>NUCLEOTIDE SEQUENCE</scope>
    <source>
        <strain evidence="3">IBT 35675</strain>
    </source>
</reference>
<dbReference type="Proteomes" id="UP001148299">
    <property type="component" value="Unassembled WGS sequence"/>
</dbReference>
<dbReference type="PROSITE" id="PS51502">
    <property type="entry name" value="S_R_A_B_BARREL"/>
    <property type="match status" value="1"/>
</dbReference>
<evidence type="ECO:0000313" key="4">
    <source>
        <dbReference type="Proteomes" id="UP001148299"/>
    </source>
</evidence>
<dbReference type="InterPro" id="IPR044662">
    <property type="entry name" value="HS1/DABB1-like"/>
</dbReference>
<comment type="caution">
    <text evidence="3">The sequence shown here is derived from an EMBL/GenBank/DDBJ whole genome shotgun (WGS) entry which is preliminary data.</text>
</comment>
<dbReference type="Pfam" id="PF07876">
    <property type="entry name" value="Dabb"/>
    <property type="match status" value="1"/>
</dbReference>
<dbReference type="SUPFAM" id="SSF54909">
    <property type="entry name" value="Dimeric alpha+beta barrel"/>
    <property type="match status" value="1"/>
</dbReference>
<dbReference type="PANTHER" id="PTHR33178:SF17">
    <property type="entry name" value="STRESS-RESPONSE A_B BARREL DOMAIN-CONTAINING PROTEIN"/>
    <property type="match status" value="1"/>
</dbReference>
<keyword evidence="4" id="KW-1185">Reference proteome</keyword>
<dbReference type="EMBL" id="JAPZBR010000002">
    <property type="protein sequence ID" value="KAJ5362188.1"/>
    <property type="molecule type" value="Genomic_DNA"/>
</dbReference>
<evidence type="ECO:0000313" key="3">
    <source>
        <dbReference type="EMBL" id="KAJ5362188.1"/>
    </source>
</evidence>
<protein>
    <submittedName>
        <fullName evidence="3">Stress responsive A/B barrel domain protein</fullName>
    </submittedName>
</protein>
<sequence length="113" mass="13334">MTVIHMVMFKFRGDVGKEFKDTFVRELKKLKDLESVKGQRLSVGGPSLTDPIERSKGFEIALLSLHEDLAALERYQASKEHHWVTSTYLWPYKDDVVRFDFEVDPQDEWMWKV</sequence>
<reference evidence="3" key="1">
    <citation type="submission" date="2022-12" db="EMBL/GenBank/DDBJ databases">
        <authorList>
            <person name="Petersen C."/>
        </authorList>
    </citation>
    <scope>NUCLEOTIDE SEQUENCE</scope>
    <source>
        <strain evidence="3">IBT 35675</strain>
    </source>
</reference>
<dbReference type="Gene3D" id="3.30.70.100">
    <property type="match status" value="1"/>
</dbReference>
<feature type="domain" description="Stress-response A/B barrel" evidence="2">
    <location>
        <begin position="3"/>
        <end position="101"/>
    </location>
</feature>
<evidence type="ECO:0000256" key="1">
    <source>
        <dbReference type="ARBA" id="ARBA00011738"/>
    </source>
</evidence>
<organism evidence="3 4">
    <name type="scientific">Penicillium brevicompactum</name>
    <dbReference type="NCBI Taxonomy" id="5074"/>
    <lineage>
        <taxon>Eukaryota</taxon>
        <taxon>Fungi</taxon>
        <taxon>Dikarya</taxon>
        <taxon>Ascomycota</taxon>
        <taxon>Pezizomycotina</taxon>
        <taxon>Eurotiomycetes</taxon>
        <taxon>Eurotiomycetidae</taxon>
        <taxon>Eurotiales</taxon>
        <taxon>Aspergillaceae</taxon>
        <taxon>Penicillium</taxon>
    </lineage>
</organism>
<dbReference type="InterPro" id="IPR013097">
    <property type="entry name" value="Dabb"/>
</dbReference>
<accession>A0A9W9RR04</accession>